<feature type="domain" description="Integrase catalytic" evidence="1">
    <location>
        <begin position="1"/>
        <end position="126"/>
    </location>
</feature>
<gene>
    <name evidence="2" type="ORF">CYMTET_25678</name>
</gene>
<protein>
    <recommendedName>
        <fullName evidence="1">Integrase catalytic domain-containing protein</fullName>
    </recommendedName>
</protein>
<evidence type="ECO:0000259" key="1">
    <source>
        <dbReference type="PROSITE" id="PS50994"/>
    </source>
</evidence>
<dbReference type="PANTHER" id="PTHR37984">
    <property type="entry name" value="PROTEIN CBG26694"/>
    <property type="match status" value="1"/>
</dbReference>
<dbReference type="InterPro" id="IPR050951">
    <property type="entry name" value="Retrovirus_Pol_polyprotein"/>
</dbReference>
<dbReference type="SUPFAM" id="SSF53098">
    <property type="entry name" value="Ribonuclease H-like"/>
    <property type="match status" value="1"/>
</dbReference>
<dbReference type="GO" id="GO:0015074">
    <property type="term" value="P:DNA integration"/>
    <property type="evidence" value="ECO:0007669"/>
    <property type="project" value="InterPro"/>
</dbReference>
<reference evidence="2 3" key="1">
    <citation type="journal article" date="2015" name="Genome Biol. Evol.">
        <title>Comparative Genomics of a Bacterivorous Green Alga Reveals Evolutionary Causalities and Consequences of Phago-Mixotrophic Mode of Nutrition.</title>
        <authorList>
            <person name="Burns J.A."/>
            <person name="Paasch A."/>
            <person name="Narechania A."/>
            <person name="Kim E."/>
        </authorList>
    </citation>
    <scope>NUCLEOTIDE SEQUENCE [LARGE SCALE GENOMIC DNA]</scope>
    <source>
        <strain evidence="2 3">PLY_AMNH</strain>
    </source>
</reference>
<dbReference type="InterPro" id="IPR036397">
    <property type="entry name" value="RNaseH_sf"/>
</dbReference>
<name>A0AAE0KYY2_9CHLO</name>
<dbReference type="InterPro" id="IPR012337">
    <property type="entry name" value="RNaseH-like_sf"/>
</dbReference>
<sequence>MVHVVPMTYSASLAEVVVKLFMDTVCKLHGAPMNVVCNRDPRFRDAMAQEFVRLMGVKVASNTPYHPQSDGQAERSNHTVERMLRCYVVENQEDWDLWVTPVEYAIDDSASAATGYTPFELLDFFLDAALEGESKKRRGGRAAADKRGTARQLAKQFTQQLQAARVSLQMAQQRNHD</sequence>
<dbReference type="PROSITE" id="PS50994">
    <property type="entry name" value="INTEGRASE"/>
    <property type="match status" value="1"/>
</dbReference>
<accession>A0AAE0KYY2</accession>
<organism evidence="2 3">
    <name type="scientific">Cymbomonas tetramitiformis</name>
    <dbReference type="NCBI Taxonomy" id="36881"/>
    <lineage>
        <taxon>Eukaryota</taxon>
        <taxon>Viridiplantae</taxon>
        <taxon>Chlorophyta</taxon>
        <taxon>Pyramimonadophyceae</taxon>
        <taxon>Pyramimonadales</taxon>
        <taxon>Pyramimonadaceae</taxon>
        <taxon>Cymbomonas</taxon>
    </lineage>
</organism>
<dbReference type="PANTHER" id="PTHR37984:SF5">
    <property type="entry name" value="PROTEIN NYNRIN-LIKE"/>
    <property type="match status" value="1"/>
</dbReference>
<evidence type="ECO:0000313" key="3">
    <source>
        <dbReference type="Proteomes" id="UP001190700"/>
    </source>
</evidence>
<proteinExistence type="predicted"/>
<evidence type="ECO:0000313" key="2">
    <source>
        <dbReference type="EMBL" id="KAK3265654.1"/>
    </source>
</evidence>
<dbReference type="Gene3D" id="3.30.420.10">
    <property type="entry name" value="Ribonuclease H-like superfamily/Ribonuclease H"/>
    <property type="match status" value="1"/>
</dbReference>
<dbReference type="AlphaFoldDB" id="A0AAE0KYY2"/>
<dbReference type="Proteomes" id="UP001190700">
    <property type="component" value="Unassembled WGS sequence"/>
</dbReference>
<dbReference type="InterPro" id="IPR001584">
    <property type="entry name" value="Integrase_cat-core"/>
</dbReference>
<keyword evidence="3" id="KW-1185">Reference proteome</keyword>
<dbReference type="EMBL" id="LGRX02013766">
    <property type="protein sequence ID" value="KAK3265654.1"/>
    <property type="molecule type" value="Genomic_DNA"/>
</dbReference>
<comment type="caution">
    <text evidence="2">The sequence shown here is derived from an EMBL/GenBank/DDBJ whole genome shotgun (WGS) entry which is preliminary data.</text>
</comment>
<dbReference type="GO" id="GO:0003676">
    <property type="term" value="F:nucleic acid binding"/>
    <property type="evidence" value="ECO:0007669"/>
    <property type="project" value="InterPro"/>
</dbReference>